<evidence type="ECO:0000256" key="1">
    <source>
        <dbReference type="SAM" id="Phobius"/>
    </source>
</evidence>
<protein>
    <submittedName>
        <fullName evidence="2">Uncharacterized protein</fullName>
    </submittedName>
</protein>
<dbReference type="AlphaFoldDB" id="A0A2P2LZP1"/>
<keyword evidence="1" id="KW-0812">Transmembrane</keyword>
<reference evidence="2" key="1">
    <citation type="submission" date="2018-02" db="EMBL/GenBank/DDBJ databases">
        <title>Rhizophora mucronata_Transcriptome.</title>
        <authorList>
            <person name="Meera S.P."/>
            <person name="Sreeshan A."/>
            <person name="Augustine A."/>
        </authorList>
    </citation>
    <scope>NUCLEOTIDE SEQUENCE</scope>
    <source>
        <tissue evidence="2">Leaf</tissue>
    </source>
</reference>
<keyword evidence="1" id="KW-0472">Membrane</keyword>
<accession>A0A2P2LZP1</accession>
<evidence type="ECO:0000313" key="2">
    <source>
        <dbReference type="EMBL" id="MBX23437.1"/>
    </source>
</evidence>
<feature type="transmembrane region" description="Helical" evidence="1">
    <location>
        <begin position="6"/>
        <end position="24"/>
    </location>
</feature>
<dbReference type="EMBL" id="GGEC01042953">
    <property type="protein sequence ID" value="MBX23437.1"/>
    <property type="molecule type" value="Transcribed_RNA"/>
</dbReference>
<organism evidence="2">
    <name type="scientific">Rhizophora mucronata</name>
    <name type="common">Asiatic mangrove</name>
    <dbReference type="NCBI Taxonomy" id="61149"/>
    <lineage>
        <taxon>Eukaryota</taxon>
        <taxon>Viridiplantae</taxon>
        <taxon>Streptophyta</taxon>
        <taxon>Embryophyta</taxon>
        <taxon>Tracheophyta</taxon>
        <taxon>Spermatophyta</taxon>
        <taxon>Magnoliopsida</taxon>
        <taxon>eudicotyledons</taxon>
        <taxon>Gunneridae</taxon>
        <taxon>Pentapetalae</taxon>
        <taxon>rosids</taxon>
        <taxon>fabids</taxon>
        <taxon>Malpighiales</taxon>
        <taxon>Rhizophoraceae</taxon>
        <taxon>Rhizophora</taxon>
    </lineage>
</organism>
<keyword evidence="1" id="KW-1133">Transmembrane helix</keyword>
<name>A0A2P2LZP1_RHIMU</name>
<proteinExistence type="predicted"/>
<sequence>MSFLVFFLGFDKPFCLAFLFSFFFSKLRMPLNENVDFS</sequence>